<accession>A0A5K7ZHQ7</accession>
<dbReference type="KEGG" id="dov:DSCO28_23040"/>
<reference evidence="1 2" key="1">
    <citation type="submission" date="2019-11" db="EMBL/GenBank/DDBJ databases">
        <title>Comparative genomics of hydrocarbon-degrading Desulfosarcina strains.</title>
        <authorList>
            <person name="Watanabe M."/>
            <person name="Kojima H."/>
            <person name="Fukui M."/>
        </authorList>
    </citation>
    <scope>NUCLEOTIDE SEQUENCE [LARGE SCALE GENOMIC DNA]</scope>
    <source>
        <strain evidence="1 2">28bB2T</strain>
    </source>
</reference>
<dbReference type="EMBL" id="AP021876">
    <property type="protein sequence ID" value="BBO81738.1"/>
    <property type="molecule type" value="Genomic_DNA"/>
</dbReference>
<dbReference type="AlphaFoldDB" id="A0A5K7ZHQ7"/>
<gene>
    <name evidence="1" type="ORF">DSCO28_23040</name>
</gene>
<evidence type="ECO:0000313" key="2">
    <source>
        <dbReference type="Proteomes" id="UP000425960"/>
    </source>
</evidence>
<dbReference type="Proteomes" id="UP000425960">
    <property type="component" value="Chromosome"/>
</dbReference>
<proteinExistence type="predicted"/>
<organism evidence="1 2">
    <name type="scientific">Desulfosarcina ovata subsp. sediminis</name>
    <dbReference type="NCBI Taxonomy" id="885957"/>
    <lineage>
        <taxon>Bacteria</taxon>
        <taxon>Pseudomonadati</taxon>
        <taxon>Thermodesulfobacteriota</taxon>
        <taxon>Desulfobacteria</taxon>
        <taxon>Desulfobacterales</taxon>
        <taxon>Desulfosarcinaceae</taxon>
        <taxon>Desulfosarcina</taxon>
    </lineage>
</organism>
<evidence type="ECO:0000313" key="1">
    <source>
        <dbReference type="EMBL" id="BBO81738.1"/>
    </source>
</evidence>
<sequence>MGPYFFTLTADSLQMIDQAIESGIVAYDMEGNCFIGNLMQSPQMKRQMEIKIIVSHCGDTD</sequence>
<protein>
    <submittedName>
        <fullName evidence="1">Uncharacterized protein</fullName>
    </submittedName>
</protein>
<name>A0A5K7ZHQ7_9BACT</name>